<accession>A0AAE1FG11</accession>
<organism evidence="1 2">
    <name type="scientific">Petrolisthes cinctipes</name>
    <name type="common">Flat porcelain crab</name>
    <dbReference type="NCBI Taxonomy" id="88211"/>
    <lineage>
        <taxon>Eukaryota</taxon>
        <taxon>Metazoa</taxon>
        <taxon>Ecdysozoa</taxon>
        <taxon>Arthropoda</taxon>
        <taxon>Crustacea</taxon>
        <taxon>Multicrustacea</taxon>
        <taxon>Malacostraca</taxon>
        <taxon>Eumalacostraca</taxon>
        <taxon>Eucarida</taxon>
        <taxon>Decapoda</taxon>
        <taxon>Pleocyemata</taxon>
        <taxon>Anomura</taxon>
        <taxon>Galatheoidea</taxon>
        <taxon>Porcellanidae</taxon>
        <taxon>Petrolisthes</taxon>
    </lineage>
</organism>
<dbReference type="Proteomes" id="UP001286313">
    <property type="component" value="Unassembled WGS sequence"/>
</dbReference>
<reference evidence="1" key="1">
    <citation type="submission" date="2023-10" db="EMBL/GenBank/DDBJ databases">
        <title>Genome assemblies of two species of porcelain crab, Petrolisthes cinctipes and Petrolisthes manimaculis (Anomura: Porcellanidae).</title>
        <authorList>
            <person name="Angst P."/>
        </authorList>
    </citation>
    <scope>NUCLEOTIDE SEQUENCE</scope>
    <source>
        <strain evidence="1">PB745_01</strain>
        <tissue evidence="1">Gill</tissue>
    </source>
</reference>
<sequence>MCFLLTLAPPTILFHPSSSPFTSCIHRSSSLCSHSCCPTYSSISPPSYVLTLAVPTYSSIPPNPLPLTLAVPTYYFISPPSYALTLAALLTPPSLLLLLFPSL</sequence>
<comment type="caution">
    <text evidence="1">The sequence shown here is derived from an EMBL/GenBank/DDBJ whole genome shotgun (WGS) entry which is preliminary data.</text>
</comment>
<gene>
    <name evidence="1" type="ORF">Pcinc_022139</name>
</gene>
<name>A0AAE1FG11_PETCI</name>
<protein>
    <submittedName>
        <fullName evidence="1">Uncharacterized protein</fullName>
    </submittedName>
</protein>
<proteinExistence type="predicted"/>
<dbReference type="EMBL" id="JAWQEG010002307">
    <property type="protein sequence ID" value="KAK3872809.1"/>
    <property type="molecule type" value="Genomic_DNA"/>
</dbReference>
<dbReference type="AlphaFoldDB" id="A0AAE1FG11"/>
<keyword evidence="2" id="KW-1185">Reference proteome</keyword>
<evidence type="ECO:0000313" key="1">
    <source>
        <dbReference type="EMBL" id="KAK3872809.1"/>
    </source>
</evidence>
<evidence type="ECO:0000313" key="2">
    <source>
        <dbReference type="Proteomes" id="UP001286313"/>
    </source>
</evidence>